<reference evidence="2" key="1">
    <citation type="submission" date="2022-09" db="EMBL/GenBank/DDBJ databases">
        <title>Fusarium specimens isolated from Avocado Roots.</title>
        <authorList>
            <person name="Stajich J."/>
            <person name="Roper C."/>
            <person name="Heimlech-Rivalta G."/>
        </authorList>
    </citation>
    <scope>NUCLEOTIDE SEQUENCE</scope>
    <source>
        <strain evidence="2">CF00136</strain>
    </source>
</reference>
<dbReference type="Proteomes" id="UP001152049">
    <property type="component" value="Unassembled WGS sequence"/>
</dbReference>
<dbReference type="GO" id="GO:0006979">
    <property type="term" value="P:response to oxidative stress"/>
    <property type="evidence" value="ECO:0007669"/>
    <property type="project" value="InterPro"/>
</dbReference>
<dbReference type="InterPro" id="IPR036102">
    <property type="entry name" value="OsmC/Ohrsf"/>
</dbReference>
<keyword evidence="3" id="KW-1185">Reference proteome</keyword>
<dbReference type="SUPFAM" id="SSF82784">
    <property type="entry name" value="OsmC-like"/>
    <property type="match status" value="1"/>
</dbReference>
<proteinExistence type="inferred from homology"/>
<dbReference type="InterPro" id="IPR003718">
    <property type="entry name" value="OsmC/Ohr_fam"/>
</dbReference>
<comment type="caution">
    <text evidence="2">The sequence shown here is derived from an EMBL/GenBank/DDBJ whole genome shotgun (WGS) entry which is preliminary data.</text>
</comment>
<sequence>MSSLRICQPLIRRAALRTAPMINTTSRRFVNTETAPTLYSAHAKAIGARKGRIEGENLNVELTMAKALGGPGDAGKTNPEELFAAGYGACFQSAMNACAAQMGITMPTNTEDSIVETTVHLVGDMKKLDMSLRVDMKIKVKGLKKEDFEKVVQKAKEVCPYSKATQGNVATNFEFVHVD</sequence>
<dbReference type="AlphaFoldDB" id="A0A9W8RNX5"/>
<dbReference type="NCBIfam" id="TIGR03561">
    <property type="entry name" value="organ_hyd_perox"/>
    <property type="match status" value="1"/>
</dbReference>
<dbReference type="Pfam" id="PF02566">
    <property type="entry name" value="OsmC"/>
    <property type="match status" value="1"/>
</dbReference>
<protein>
    <recommendedName>
        <fullName evidence="4">Organic hydroperoxide resistance protein</fullName>
    </recommendedName>
</protein>
<dbReference type="InterPro" id="IPR019953">
    <property type="entry name" value="OHR"/>
</dbReference>
<dbReference type="Gene3D" id="3.30.300.20">
    <property type="match status" value="1"/>
</dbReference>
<comment type="similarity">
    <text evidence="1">Belongs to the OsmC/Ohr family.</text>
</comment>
<organism evidence="2 3">
    <name type="scientific">Fusarium torreyae</name>
    <dbReference type="NCBI Taxonomy" id="1237075"/>
    <lineage>
        <taxon>Eukaryota</taxon>
        <taxon>Fungi</taxon>
        <taxon>Dikarya</taxon>
        <taxon>Ascomycota</taxon>
        <taxon>Pezizomycotina</taxon>
        <taxon>Sordariomycetes</taxon>
        <taxon>Hypocreomycetidae</taxon>
        <taxon>Hypocreales</taxon>
        <taxon>Nectriaceae</taxon>
        <taxon>Fusarium</taxon>
    </lineage>
</organism>
<evidence type="ECO:0000313" key="3">
    <source>
        <dbReference type="Proteomes" id="UP001152049"/>
    </source>
</evidence>
<evidence type="ECO:0008006" key="4">
    <source>
        <dbReference type="Google" id="ProtNLM"/>
    </source>
</evidence>
<dbReference type="EMBL" id="JAOQAZ010000045">
    <property type="protein sequence ID" value="KAJ4245800.1"/>
    <property type="molecule type" value="Genomic_DNA"/>
</dbReference>
<accession>A0A9W8RNX5</accession>
<evidence type="ECO:0000313" key="2">
    <source>
        <dbReference type="EMBL" id="KAJ4245800.1"/>
    </source>
</evidence>
<dbReference type="OrthoDB" id="60422at2759"/>
<dbReference type="PANTHER" id="PTHR33797:SF2">
    <property type="entry name" value="ORGANIC HYDROPEROXIDE RESISTANCE PROTEIN-LIKE"/>
    <property type="match status" value="1"/>
</dbReference>
<dbReference type="PANTHER" id="PTHR33797">
    <property type="entry name" value="ORGANIC HYDROPEROXIDE RESISTANCE PROTEIN-LIKE"/>
    <property type="match status" value="1"/>
</dbReference>
<dbReference type="Gene3D" id="2.20.25.10">
    <property type="match status" value="1"/>
</dbReference>
<dbReference type="InterPro" id="IPR015946">
    <property type="entry name" value="KH_dom-like_a/b"/>
</dbReference>
<evidence type="ECO:0000256" key="1">
    <source>
        <dbReference type="ARBA" id="ARBA00007378"/>
    </source>
</evidence>
<gene>
    <name evidence="2" type="ORF">NW762_013924</name>
</gene>
<name>A0A9W8RNX5_9HYPO</name>